<keyword evidence="8" id="KW-0862">Zinc</keyword>
<feature type="domain" description="Calcineurin-like phosphoesterase" evidence="12">
    <location>
        <begin position="206"/>
        <end position="404"/>
    </location>
</feature>
<dbReference type="InterPro" id="IPR025733">
    <property type="entry name" value="PAPs_C"/>
</dbReference>
<evidence type="ECO:0000313" key="15">
    <source>
        <dbReference type="EMBL" id="CAI0435956.1"/>
    </source>
</evidence>
<dbReference type="Gene3D" id="3.60.21.10">
    <property type="match status" value="1"/>
</dbReference>
<evidence type="ECO:0000256" key="2">
    <source>
        <dbReference type="ARBA" id="ARBA00001947"/>
    </source>
</evidence>
<sequence length="505" mass="57651">HNSKSGKSYIYKPYLLTSIVKHIRVRLFWLLFLRREMGMKWVPRGAAAIVLALALLLLGFAAEVSNGGITSSFLRKYDLSKDMTLDSDVFKAPPGYNAPQQKLKVHITQGDMEGKGVIVSWITPDEPGSNIVLYWAEGKAKQKSRAEGTVLQYKYTNYTSGYIHHCTIKGLEFETKYYYEVGIGSKSKRQFWFTTPPKPGPDVPYTFGLIGDLGQTYDSNKTVDHYMSNSMNPQTLLFVGDLSYADAYPLGDNTRWDTWGRFTEKLVAYKPAIWSAGNHDIQVLPENGENEPFQPYIKRYPTPYKESGSSSPLWYSVKRASAYIIVLSSYSASGKYTPQYKWLENEFTKVNRTETPWLVVVMHVTFYTGYDVHFMEGETMRVVYEKWFVENKVDVVFAGHVHAYERSERVSNIKYKVTNGICNPIKDESAPVYITIGDGGNLEGLATGIIDPLPEYSAFIEPSFGHAIFDVKNRTHAYFGWHRNQDGYAVEADTMWLHNRYWKQS</sequence>
<evidence type="ECO:0000256" key="11">
    <source>
        <dbReference type="RuleBase" id="RU361203"/>
    </source>
</evidence>
<name>A0AAV0LR36_9ROSI</name>
<dbReference type="GO" id="GO:0046872">
    <property type="term" value="F:metal ion binding"/>
    <property type="evidence" value="ECO:0007669"/>
    <property type="project" value="UniProtKB-KW"/>
</dbReference>
<dbReference type="InterPro" id="IPR041792">
    <property type="entry name" value="MPP_PAP"/>
</dbReference>
<dbReference type="FunFam" id="3.60.21.10:FF:000034">
    <property type="entry name" value="Fe(3+)-Zn(2+) purple acid phosphatase"/>
    <property type="match status" value="1"/>
</dbReference>
<keyword evidence="16" id="KW-1185">Reference proteome</keyword>
<dbReference type="AlphaFoldDB" id="A0AAV0LR36"/>
<feature type="non-terminal residue" evidence="15">
    <location>
        <position position="1"/>
    </location>
</feature>
<accession>A0AAV0LR36</accession>
<keyword evidence="6" id="KW-0732">Signal</keyword>
<dbReference type="InterPro" id="IPR004843">
    <property type="entry name" value="Calcineurin-like_PHP"/>
</dbReference>
<evidence type="ECO:0000256" key="5">
    <source>
        <dbReference type="ARBA" id="ARBA00022723"/>
    </source>
</evidence>
<evidence type="ECO:0000259" key="13">
    <source>
        <dbReference type="Pfam" id="PF14008"/>
    </source>
</evidence>
<evidence type="ECO:0000256" key="6">
    <source>
        <dbReference type="ARBA" id="ARBA00022729"/>
    </source>
</evidence>
<dbReference type="Gene3D" id="2.60.40.380">
    <property type="entry name" value="Purple acid phosphatase-like, N-terminal"/>
    <property type="match status" value="1"/>
</dbReference>
<evidence type="ECO:0000256" key="9">
    <source>
        <dbReference type="ARBA" id="ARBA00023004"/>
    </source>
</evidence>
<dbReference type="PANTHER" id="PTHR22953:SF35">
    <property type="entry name" value="FE(3+)-ZN(2+) PURPLE ACID PHOSPHATASE 12"/>
    <property type="match status" value="1"/>
</dbReference>
<evidence type="ECO:0000256" key="8">
    <source>
        <dbReference type="ARBA" id="ARBA00022833"/>
    </source>
</evidence>
<evidence type="ECO:0000259" key="14">
    <source>
        <dbReference type="Pfam" id="PF16656"/>
    </source>
</evidence>
<dbReference type="FunFam" id="2.60.40.380:FF:000001">
    <property type="entry name" value="Fe(3+)-Zn(2+) purple acid phosphatase"/>
    <property type="match status" value="1"/>
</dbReference>
<proteinExistence type="inferred from homology"/>
<dbReference type="InterPro" id="IPR008963">
    <property type="entry name" value="Purple_acid_Pase-like_N"/>
</dbReference>
<evidence type="ECO:0000259" key="12">
    <source>
        <dbReference type="Pfam" id="PF00149"/>
    </source>
</evidence>
<gene>
    <name evidence="15" type="ORF">LITE_LOCUS24889</name>
</gene>
<evidence type="ECO:0000256" key="10">
    <source>
        <dbReference type="ARBA" id="ARBA00023180"/>
    </source>
</evidence>
<dbReference type="GO" id="GO:0003993">
    <property type="term" value="F:acid phosphatase activity"/>
    <property type="evidence" value="ECO:0007669"/>
    <property type="project" value="UniProtKB-EC"/>
</dbReference>
<dbReference type="EC" id="3.1.3.2" evidence="11"/>
<keyword evidence="9" id="KW-0408">Iron</keyword>
<organism evidence="15 16">
    <name type="scientific">Linum tenue</name>
    <dbReference type="NCBI Taxonomy" id="586396"/>
    <lineage>
        <taxon>Eukaryota</taxon>
        <taxon>Viridiplantae</taxon>
        <taxon>Streptophyta</taxon>
        <taxon>Embryophyta</taxon>
        <taxon>Tracheophyta</taxon>
        <taxon>Spermatophyta</taxon>
        <taxon>Magnoliopsida</taxon>
        <taxon>eudicotyledons</taxon>
        <taxon>Gunneridae</taxon>
        <taxon>Pentapetalae</taxon>
        <taxon>rosids</taxon>
        <taxon>fabids</taxon>
        <taxon>Malpighiales</taxon>
        <taxon>Linaceae</taxon>
        <taxon>Linum</taxon>
    </lineage>
</organism>
<evidence type="ECO:0000256" key="1">
    <source>
        <dbReference type="ARBA" id="ARBA00000032"/>
    </source>
</evidence>
<comment type="caution">
    <text evidence="15">The sequence shown here is derived from an EMBL/GenBank/DDBJ whole genome shotgun (WGS) entry which is preliminary data.</text>
</comment>
<dbReference type="Pfam" id="PF14008">
    <property type="entry name" value="Metallophos_C"/>
    <property type="match status" value="1"/>
</dbReference>
<dbReference type="Pfam" id="PF16656">
    <property type="entry name" value="Pur_ac_phosph_N"/>
    <property type="match status" value="1"/>
</dbReference>
<dbReference type="PANTHER" id="PTHR22953">
    <property type="entry name" value="ACID PHOSPHATASE RELATED"/>
    <property type="match status" value="1"/>
</dbReference>
<comment type="similarity">
    <text evidence="4 11">Belongs to the metallophosphoesterase superfamily. Purple acid phosphatase family.</text>
</comment>
<evidence type="ECO:0000256" key="3">
    <source>
        <dbReference type="ARBA" id="ARBA00001962"/>
    </source>
</evidence>
<evidence type="ECO:0000256" key="7">
    <source>
        <dbReference type="ARBA" id="ARBA00022801"/>
    </source>
</evidence>
<evidence type="ECO:0000256" key="4">
    <source>
        <dbReference type="ARBA" id="ARBA00008723"/>
    </source>
</evidence>
<dbReference type="InterPro" id="IPR029052">
    <property type="entry name" value="Metallo-depent_PP-like"/>
</dbReference>
<dbReference type="SUPFAM" id="SSF56300">
    <property type="entry name" value="Metallo-dependent phosphatases"/>
    <property type="match status" value="1"/>
</dbReference>
<evidence type="ECO:0000313" key="16">
    <source>
        <dbReference type="Proteomes" id="UP001154282"/>
    </source>
</evidence>
<dbReference type="EMBL" id="CAMGYJ010000006">
    <property type="protein sequence ID" value="CAI0435956.1"/>
    <property type="molecule type" value="Genomic_DNA"/>
</dbReference>
<keyword evidence="10" id="KW-0325">Glycoprotein</keyword>
<reference evidence="15" key="1">
    <citation type="submission" date="2022-08" db="EMBL/GenBank/DDBJ databases">
        <authorList>
            <person name="Gutierrez-Valencia J."/>
        </authorList>
    </citation>
    <scope>NUCLEOTIDE SEQUENCE</scope>
</reference>
<dbReference type="SUPFAM" id="SSF49363">
    <property type="entry name" value="Purple acid phosphatase, N-terminal domain"/>
    <property type="match status" value="1"/>
</dbReference>
<comment type="catalytic activity">
    <reaction evidence="1 11">
        <text>a phosphate monoester + H2O = an alcohol + phosphate</text>
        <dbReference type="Rhea" id="RHEA:15017"/>
        <dbReference type="ChEBI" id="CHEBI:15377"/>
        <dbReference type="ChEBI" id="CHEBI:30879"/>
        <dbReference type="ChEBI" id="CHEBI:43474"/>
        <dbReference type="ChEBI" id="CHEBI:67140"/>
        <dbReference type="EC" id="3.1.3.2"/>
    </reaction>
</comment>
<feature type="domain" description="Purple acid phosphatase C-terminal" evidence="13">
    <location>
        <begin position="430"/>
        <end position="487"/>
    </location>
</feature>
<keyword evidence="5" id="KW-0479">Metal-binding</keyword>
<keyword evidence="7 11" id="KW-0378">Hydrolase</keyword>
<dbReference type="Proteomes" id="UP001154282">
    <property type="component" value="Unassembled WGS sequence"/>
</dbReference>
<protein>
    <recommendedName>
        <fullName evidence="11">Purple acid phosphatase</fullName>
        <ecNumber evidence="11">3.1.3.2</ecNumber>
    </recommendedName>
</protein>
<dbReference type="Pfam" id="PF00149">
    <property type="entry name" value="Metallophos"/>
    <property type="match status" value="1"/>
</dbReference>
<dbReference type="InterPro" id="IPR039331">
    <property type="entry name" value="PAPs-like"/>
</dbReference>
<comment type="cofactor">
    <cofactor evidence="2">
        <name>Zn(2+)</name>
        <dbReference type="ChEBI" id="CHEBI:29105"/>
    </cofactor>
</comment>
<dbReference type="InterPro" id="IPR015914">
    <property type="entry name" value="PAPs_N"/>
</dbReference>
<comment type="cofactor">
    <cofactor evidence="3">
        <name>Fe cation</name>
        <dbReference type="ChEBI" id="CHEBI:24875"/>
    </cofactor>
</comment>
<dbReference type="CDD" id="cd00839">
    <property type="entry name" value="MPP_PAPs"/>
    <property type="match status" value="1"/>
</dbReference>
<feature type="domain" description="Purple acid phosphatase N-terminal" evidence="14">
    <location>
        <begin position="104"/>
        <end position="195"/>
    </location>
</feature>